<name>A0A7J0D9I0_9ERIC</name>
<reference evidence="3" key="1">
    <citation type="submission" date="2019-07" db="EMBL/GenBank/DDBJ databases">
        <title>De Novo Assembly of kiwifruit Actinidia rufa.</title>
        <authorList>
            <person name="Sugita-Konishi S."/>
            <person name="Sato K."/>
            <person name="Mori E."/>
            <person name="Abe Y."/>
            <person name="Kisaki G."/>
            <person name="Hamano K."/>
            <person name="Suezawa K."/>
            <person name="Otani M."/>
            <person name="Fukuda T."/>
            <person name="Manabe T."/>
            <person name="Gomi K."/>
            <person name="Tabuchi M."/>
            <person name="Akimitsu K."/>
            <person name="Kataoka I."/>
        </authorList>
    </citation>
    <scope>NUCLEOTIDE SEQUENCE [LARGE SCALE GENOMIC DNA]</scope>
    <source>
        <strain evidence="3">cv. Fuchu</strain>
    </source>
</reference>
<dbReference type="AlphaFoldDB" id="A0A7J0D9I0"/>
<dbReference type="Proteomes" id="UP000585474">
    <property type="component" value="Unassembled WGS sequence"/>
</dbReference>
<comment type="caution">
    <text evidence="2">The sequence shown here is derived from an EMBL/GenBank/DDBJ whole genome shotgun (WGS) entry which is preliminary data.</text>
</comment>
<sequence>MISPKVAYHTTSRIPTGETPYSMVFGTESVIPVEIGMPSFRTSNFDKESNEAELKLNLDLLEERRENAELRQAAYKCQVAKYYNQRVKHRSFLPGDLVLRRVTLSTKEPNAGKLSPTWEGPYKVIKVSRPGTYCCEKIDVANIKIANSLQNDRHLDRVINVANIKIANSLQNDKGILIAVIDVANIKIVNSLQNDKGILIAVIDVANIKIANSLQNDRHPDRR</sequence>
<dbReference type="EMBL" id="BJWL01000071">
    <property type="protein sequence ID" value="GFS29094.1"/>
    <property type="molecule type" value="Genomic_DNA"/>
</dbReference>
<gene>
    <name evidence="2" type="ORF">Acr_00g0005330</name>
</gene>
<keyword evidence="3" id="KW-1185">Reference proteome</keyword>
<accession>A0A7J0D9I0</accession>
<keyword evidence="1" id="KW-0175">Coiled coil</keyword>
<dbReference type="PANTHER" id="PTHR48475">
    <property type="entry name" value="RIBONUCLEASE H"/>
    <property type="match status" value="1"/>
</dbReference>
<evidence type="ECO:0000313" key="3">
    <source>
        <dbReference type="Proteomes" id="UP000585474"/>
    </source>
</evidence>
<organism evidence="2 3">
    <name type="scientific">Actinidia rufa</name>
    <dbReference type="NCBI Taxonomy" id="165716"/>
    <lineage>
        <taxon>Eukaryota</taxon>
        <taxon>Viridiplantae</taxon>
        <taxon>Streptophyta</taxon>
        <taxon>Embryophyta</taxon>
        <taxon>Tracheophyta</taxon>
        <taxon>Spermatophyta</taxon>
        <taxon>Magnoliopsida</taxon>
        <taxon>eudicotyledons</taxon>
        <taxon>Gunneridae</taxon>
        <taxon>Pentapetalae</taxon>
        <taxon>asterids</taxon>
        <taxon>Ericales</taxon>
        <taxon>Actinidiaceae</taxon>
        <taxon>Actinidia</taxon>
    </lineage>
</organism>
<protein>
    <submittedName>
        <fullName evidence="2">Uncharacterized protein</fullName>
    </submittedName>
</protein>
<proteinExistence type="predicted"/>
<feature type="coiled-coil region" evidence="1">
    <location>
        <begin position="51"/>
        <end position="78"/>
    </location>
</feature>
<evidence type="ECO:0000256" key="1">
    <source>
        <dbReference type="SAM" id="Coils"/>
    </source>
</evidence>
<evidence type="ECO:0000313" key="2">
    <source>
        <dbReference type="EMBL" id="GFS29094.1"/>
    </source>
</evidence>
<dbReference type="PANTHER" id="PTHR48475:SF2">
    <property type="entry name" value="RIBONUCLEASE H"/>
    <property type="match status" value="1"/>
</dbReference>
<dbReference type="OrthoDB" id="1725517at2759"/>